<dbReference type="InterPro" id="IPR045851">
    <property type="entry name" value="AMP-bd_C_sf"/>
</dbReference>
<dbReference type="GO" id="GO:0016874">
    <property type="term" value="F:ligase activity"/>
    <property type="evidence" value="ECO:0007669"/>
    <property type="project" value="UniProtKB-KW"/>
</dbReference>
<protein>
    <submittedName>
        <fullName evidence="2">Phenylacetate-coenzyme A ligase</fullName>
    </submittedName>
</protein>
<dbReference type="Proteomes" id="UP000093080">
    <property type="component" value="Unassembled WGS sequence"/>
</dbReference>
<dbReference type="InterPro" id="IPR042099">
    <property type="entry name" value="ANL_N_sf"/>
</dbReference>
<dbReference type="PANTHER" id="PTHR43845:SF1">
    <property type="entry name" value="BLR5969 PROTEIN"/>
    <property type="match status" value="1"/>
</dbReference>
<dbReference type="PATRIC" id="fig|1156395.6.peg.2204"/>
<reference evidence="2 3" key="1">
    <citation type="submission" date="2016-06" db="EMBL/GenBank/DDBJ databases">
        <title>Respiratory ammonification of nitrate coupled to the oxidation of elemental sulfur in deep-sea autotrophic thermophilic bacteria.</title>
        <authorList>
            <person name="Slobodkina G.B."/>
            <person name="Mardanov A.V."/>
            <person name="Ravin N.V."/>
            <person name="Frolova A.A."/>
            <person name="Viryasiv M.B."/>
            <person name="Chernyh N.A."/>
            <person name="Bonch-Osmolovskaya E.A."/>
            <person name="Slobodkin A.I."/>
        </authorList>
    </citation>
    <scope>NUCLEOTIDE SEQUENCE [LARGE SCALE GENOMIC DNA]</scope>
    <source>
        <strain evidence="2 3">S69</strain>
    </source>
</reference>
<dbReference type="Pfam" id="PF00501">
    <property type="entry name" value="AMP-binding"/>
    <property type="match status" value="1"/>
</dbReference>
<dbReference type="Gene3D" id="3.40.50.12780">
    <property type="entry name" value="N-terminal domain of ligase-like"/>
    <property type="match status" value="1"/>
</dbReference>
<dbReference type="OrthoDB" id="580775at2"/>
<dbReference type="STRING" id="1156395.DBT_2179"/>
<keyword evidence="3" id="KW-1185">Reference proteome</keyword>
<name>A0A1B9F3F5_9BACT</name>
<evidence type="ECO:0000313" key="2">
    <source>
        <dbReference type="EMBL" id="OCC14450.1"/>
    </source>
</evidence>
<dbReference type="SUPFAM" id="SSF56801">
    <property type="entry name" value="Acetyl-CoA synthetase-like"/>
    <property type="match status" value="1"/>
</dbReference>
<dbReference type="PANTHER" id="PTHR43845">
    <property type="entry name" value="BLR5969 PROTEIN"/>
    <property type="match status" value="1"/>
</dbReference>
<dbReference type="RefSeq" id="WP_067620141.1">
    <property type="nucleotide sequence ID" value="NZ_MAGO01000012.1"/>
</dbReference>
<comment type="caution">
    <text evidence="2">The sequence shown here is derived from an EMBL/GenBank/DDBJ whole genome shotgun (WGS) entry which is preliminary data.</text>
</comment>
<dbReference type="AlphaFoldDB" id="A0A1B9F3F5"/>
<evidence type="ECO:0000259" key="1">
    <source>
        <dbReference type="Pfam" id="PF00501"/>
    </source>
</evidence>
<dbReference type="Gene3D" id="3.30.300.30">
    <property type="match status" value="1"/>
</dbReference>
<gene>
    <name evidence="2" type="ORF">DBT_2179</name>
</gene>
<keyword evidence="2" id="KW-0436">Ligase</keyword>
<sequence>MDQIIQIQTELLQSTINRVYKRVPFYKNIMDSACLSPEDIKSIEDLKKFPFTTREVLSENYPYGLFAVPLRDIVRIHTLRGINGTPVVIGYTRQDVEHRVMLSRRFLEACSVSSDDIVQICLDPGMSVVGQDLKEGAEAIGALVIPPDPISTEARIRILVDFKTTTLITTPSYGDYLLSKIKEEGPPIAALSLKRMIVVGEAVDVSTRAKWMEEFGIDTRAGYGITEVMGPGMAYECEALSGLHMALDHFIAEIIDPDTGENLDIGEEGELVVTTITTRANPLIRFRTGDITKIIQKPCPCGQTLWRLAPVKSRSDDMISIRGVKIGEKIIEYFLKEQLGKVPSYCLKVRKDRPLERLELKIAMSPEIFTGSLPELHVFLRQLEEAFQEKVGITCSISPGEEKSLQELLQRAKGHILIE</sequence>
<dbReference type="EMBL" id="MAGO01000012">
    <property type="protein sequence ID" value="OCC14450.1"/>
    <property type="molecule type" value="Genomic_DNA"/>
</dbReference>
<organism evidence="2 3">
    <name type="scientific">Dissulfuribacter thermophilus</name>
    <dbReference type="NCBI Taxonomy" id="1156395"/>
    <lineage>
        <taxon>Bacteria</taxon>
        <taxon>Pseudomonadati</taxon>
        <taxon>Thermodesulfobacteriota</taxon>
        <taxon>Dissulfuribacteria</taxon>
        <taxon>Dissulfuribacterales</taxon>
        <taxon>Dissulfuribacteraceae</taxon>
        <taxon>Dissulfuribacter</taxon>
    </lineage>
</organism>
<dbReference type="InterPro" id="IPR000873">
    <property type="entry name" value="AMP-dep_synth/lig_dom"/>
</dbReference>
<feature type="domain" description="AMP-dependent synthetase/ligase" evidence="1">
    <location>
        <begin position="142"/>
        <end position="274"/>
    </location>
</feature>
<evidence type="ECO:0000313" key="3">
    <source>
        <dbReference type="Proteomes" id="UP000093080"/>
    </source>
</evidence>
<proteinExistence type="predicted"/>
<accession>A0A1B9F3F5</accession>